<dbReference type="CDD" id="cd05466">
    <property type="entry name" value="PBP2_LTTR_substrate"/>
    <property type="match status" value="1"/>
</dbReference>
<protein>
    <submittedName>
        <fullName evidence="6">LysR family transcriptional regulator</fullName>
    </submittedName>
</protein>
<gene>
    <name evidence="6" type="ORF">D2962_01135</name>
</gene>
<dbReference type="Pfam" id="PF00126">
    <property type="entry name" value="HTH_1"/>
    <property type="match status" value="1"/>
</dbReference>
<dbReference type="GO" id="GO:0032993">
    <property type="term" value="C:protein-DNA complex"/>
    <property type="evidence" value="ECO:0007669"/>
    <property type="project" value="TreeGrafter"/>
</dbReference>
<dbReference type="GO" id="GO:0003700">
    <property type="term" value="F:DNA-binding transcription factor activity"/>
    <property type="evidence" value="ECO:0007669"/>
    <property type="project" value="InterPro"/>
</dbReference>
<dbReference type="AlphaFoldDB" id="A0A3G2R261"/>
<evidence type="ECO:0000256" key="1">
    <source>
        <dbReference type="ARBA" id="ARBA00009437"/>
    </source>
</evidence>
<comment type="similarity">
    <text evidence="1">Belongs to the LysR transcriptional regulatory family.</text>
</comment>
<dbReference type="Pfam" id="PF03466">
    <property type="entry name" value="LysR_substrate"/>
    <property type="match status" value="1"/>
</dbReference>
<name>A0A3G2R261_9FIRM</name>
<organism evidence="6 7">
    <name type="scientific">Biomaibacter acetigenes</name>
    <dbReference type="NCBI Taxonomy" id="2316383"/>
    <lineage>
        <taxon>Bacteria</taxon>
        <taxon>Bacillati</taxon>
        <taxon>Bacillota</taxon>
        <taxon>Clostridia</taxon>
        <taxon>Thermosediminibacterales</taxon>
        <taxon>Tepidanaerobacteraceae</taxon>
        <taxon>Biomaibacter</taxon>
    </lineage>
</organism>
<keyword evidence="4" id="KW-0804">Transcription</keyword>
<dbReference type="SUPFAM" id="SSF53850">
    <property type="entry name" value="Periplasmic binding protein-like II"/>
    <property type="match status" value="1"/>
</dbReference>
<dbReference type="KEGG" id="bacg:D2962_01135"/>
<dbReference type="PANTHER" id="PTHR30346:SF28">
    <property type="entry name" value="HTH-TYPE TRANSCRIPTIONAL REGULATOR CYNR"/>
    <property type="match status" value="1"/>
</dbReference>
<dbReference type="Gene3D" id="3.40.190.10">
    <property type="entry name" value="Periplasmic binding protein-like II"/>
    <property type="match status" value="2"/>
</dbReference>
<evidence type="ECO:0000256" key="2">
    <source>
        <dbReference type="ARBA" id="ARBA00023015"/>
    </source>
</evidence>
<dbReference type="InterPro" id="IPR005119">
    <property type="entry name" value="LysR_subst-bd"/>
</dbReference>
<evidence type="ECO:0000256" key="3">
    <source>
        <dbReference type="ARBA" id="ARBA00023125"/>
    </source>
</evidence>
<dbReference type="GO" id="GO:0003677">
    <property type="term" value="F:DNA binding"/>
    <property type="evidence" value="ECO:0007669"/>
    <property type="project" value="UniProtKB-KW"/>
</dbReference>
<dbReference type="InterPro" id="IPR036390">
    <property type="entry name" value="WH_DNA-bd_sf"/>
</dbReference>
<evidence type="ECO:0000313" key="6">
    <source>
        <dbReference type="EMBL" id="AYO29391.1"/>
    </source>
</evidence>
<dbReference type="Proteomes" id="UP000280960">
    <property type="component" value="Chromosome"/>
</dbReference>
<feature type="domain" description="HTH lysR-type" evidence="5">
    <location>
        <begin position="4"/>
        <end position="61"/>
    </location>
</feature>
<dbReference type="PROSITE" id="PS50931">
    <property type="entry name" value="HTH_LYSR"/>
    <property type="match status" value="1"/>
</dbReference>
<dbReference type="PRINTS" id="PR00039">
    <property type="entry name" value="HTHLYSR"/>
</dbReference>
<reference evidence="6 7" key="1">
    <citation type="submission" date="2018-10" db="EMBL/GenBank/DDBJ databases">
        <authorList>
            <person name="Zhang X."/>
        </authorList>
    </citation>
    <scope>NUCLEOTIDE SEQUENCE [LARGE SCALE GENOMIC DNA]</scope>
    <source>
        <strain evidence="6 7">SK-G1</strain>
    </source>
</reference>
<keyword evidence="2" id="KW-0805">Transcription regulation</keyword>
<dbReference type="FunFam" id="1.10.10.10:FF:000001">
    <property type="entry name" value="LysR family transcriptional regulator"/>
    <property type="match status" value="1"/>
</dbReference>
<dbReference type="InterPro" id="IPR036388">
    <property type="entry name" value="WH-like_DNA-bd_sf"/>
</dbReference>
<dbReference type="Gene3D" id="1.10.10.10">
    <property type="entry name" value="Winged helix-like DNA-binding domain superfamily/Winged helix DNA-binding domain"/>
    <property type="match status" value="1"/>
</dbReference>
<evidence type="ECO:0000313" key="7">
    <source>
        <dbReference type="Proteomes" id="UP000280960"/>
    </source>
</evidence>
<keyword evidence="7" id="KW-1185">Reference proteome</keyword>
<keyword evidence="3" id="KW-0238">DNA-binding</keyword>
<evidence type="ECO:0000256" key="4">
    <source>
        <dbReference type="ARBA" id="ARBA00023163"/>
    </source>
</evidence>
<dbReference type="EMBL" id="CP033169">
    <property type="protein sequence ID" value="AYO29391.1"/>
    <property type="molecule type" value="Genomic_DNA"/>
</dbReference>
<dbReference type="InterPro" id="IPR000847">
    <property type="entry name" value="LysR_HTH_N"/>
</dbReference>
<evidence type="ECO:0000259" key="5">
    <source>
        <dbReference type="PROSITE" id="PS50931"/>
    </source>
</evidence>
<dbReference type="PANTHER" id="PTHR30346">
    <property type="entry name" value="TRANSCRIPTIONAL DUAL REGULATOR HCAR-RELATED"/>
    <property type="match status" value="1"/>
</dbReference>
<accession>A0A3G2R261</accession>
<sequence length="311" mass="34958">MLFMNLETLRYFQYIAKYRNITKASKYFFVSQSTLSRNIIALETELGVKLFERNNKKVDLTEAGEALYGECDMLIRHLEIVTKNVQLAGKGSAGVLKITSPGKLCYMLSVALLLIRQKYPSIKLIVESYEFNEIPSAILYGIYNVGFTYDFAFPGYEELESIPVGTDDFSLIVPSKLFKNPSKESIADIVNSLPLILPSYIEPPFMKLFIHKLQSYAGIRQINTTYVNTTESAVFDVSLGLGYSIVPASLTKAKTSDQNISYITLDDFSAKSTIIMLYKKANSSELVNSFVDIVKNLLQKKILGELIFQKG</sequence>
<dbReference type="SUPFAM" id="SSF46785">
    <property type="entry name" value="Winged helix' DNA-binding domain"/>
    <property type="match status" value="1"/>
</dbReference>
<proteinExistence type="inferred from homology"/>